<dbReference type="GO" id="GO:0005576">
    <property type="term" value="C:extracellular region"/>
    <property type="evidence" value="ECO:0007669"/>
    <property type="project" value="UniProtKB-SubCell"/>
</dbReference>
<evidence type="ECO:0000259" key="9">
    <source>
        <dbReference type="PROSITE" id="PS50041"/>
    </source>
</evidence>
<dbReference type="GO" id="GO:0046872">
    <property type="term" value="F:metal ion binding"/>
    <property type="evidence" value="ECO:0007669"/>
    <property type="project" value="UniProtKB-KW"/>
</dbReference>
<comment type="similarity">
    <text evidence="2">Belongs to the true venom lectin family.</text>
</comment>
<dbReference type="InterPro" id="IPR001304">
    <property type="entry name" value="C-type_lectin-like"/>
</dbReference>
<evidence type="ECO:0000256" key="8">
    <source>
        <dbReference type="SAM" id="SignalP"/>
    </source>
</evidence>
<protein>
    <submittedName>
        <fullName evidence="10">Venom C-type lectin mannose binding isoform 5 variant 1</fullName>
    </submittedName>
</protein>
<keyword evidence="5 10" id="KW-0430">Lectin</keyword>
<dbReference type="EMBL" id="EF194721">
    <property type="protein sequence ID" value="ABP94094.1"/>
    <property type="molecule type" value="mRNA"/>
</dbReference>
<name>D2YVH9_OXYSU</name>
<organism evidence="10">
    <name type="scientific">Oxyuranus scutellatus</name>
    <name type="common">Coastal taipan</name>
    <dbReference type="NCBI Taxonomy" id="8668"/>
    <lineage>
        <taxon>Eukaryota</taxon>
        <taxon>Metazoa</taxon>
        <taxon>Chordata</taxon>
        <taxon>Craniata</taxon>
        <taxon>Vertebrata</taxon>
        <taxon>Euteleostomi</taxon>
        <taxon>Lepidosauria</taxon>
        <taxon>Squamata</taxon>
        <taxon>Bifurcata</taxon>
        <taxon>Unidentata</taxon>
        <taxon>Episquamata</taxon>
        <taxon>Toxicofera</taxon>
        <taxon>Serpentes</taxon>
        <taxon>Colubroidea</taxon>
        <taxon>Elapidae</taxon>
        <taxon>Hydrophiinae</taxon>
        <taxon>Oxyuranus</taxon>
    </lineage>
</organism>
<keyword evidence="7" id="KW-1015">Disulfide bond</keyword>
<evidence type="ECO:0000256" key="4">
    <source>
        <dbReference type="ARBA" id="ARBA00022723"/>
    </source>
</evidence>
<dbReference type="InterPro" id="IPR016186">
    <property type="entry name" value="C-type_lectin-like/link_sf"/>
</dbReference>
<dbReference type="PROSITE" id="PS50041">
    <property type="entry name" value="C_TYPE_LECTIN_2"/>
    <property type="match status" value="1"/>
</dbReference>
<evidence type="ECO:0000256" key="7">
    <source>
        <dbReference type="ARBA" id="ARBA00023157"/>
    </source>
</evidence>
<dbReference type="PANTHER" id="PTHR22803">
    <property type="entry name" value="MANNOSE, PHOSPHOLIPASE, LECTIN RECEPTOR RELATED"/>
    <property type="match status" value="1"/>
</dbReference>
<dbReference type="AlphaFoldDB" id="D2YVH9"/>
<dbReference type="FunFam" id="3.10.100.10:FF:000015">
    <property type="entry name" value="C-type lectin Cal"/>
    <property type="match status" value="1"/>
</dbReference>
<evidence type="ECO:0000256" key="5">
    <source>
        <dbReference type="ARBA" id="ARBA00022734"/>
    </source>
</evidence>
<keyword evidence="6" id="KW-0106">Calcium</keyword>
<dbReference type="Gene3D" id="3.10.100.10">
    <property type="entry name" value="Mannose-Binding Protein A, subunit A"/>
    <property type="match status" value="1"/>
</dbReference>
<dbReference type="Pfam" id="PF00059">
    <property type="entry name" value="Lectin_C"/>
    <property type="match status" value="1"/>
</dbReference>
<keyword evidence="8" id="KW-0732">Signal</keyword>
<dbReference type="GO" id="GO:0030246">
    <property type="term" value="F:carbohydrate binding"/>
    <property type="evidence" value="ECO:0007669"/>
    <property type="project" value="UniProtKB-KW"/>
</dbReference>
<evidence type="ECO:0000256" key="3">
    <source>
        <dbReference type="ARBA" id="ARBA00022525"/>
    </source>
</evidence>
<evidence type="ECO:0000256" key="6">
    <source>
        <dbReference type="ARBA" id="ARBA00022837"/>
    </source>
</evidence>
<feature type="signal peptide" evidence="8">
    <location>
        <begin position="1"/>
        <end position="17"/>
    </location>
</feature>
<sequence>MGRFLLVSLSLLVGTLSLNGIGADHHCPSDWASLGEFCYKAIRERKSWEDAEAACVQRQNSSHLASIHSLAESLYIQTVISNRLFFFTDVWIGLNDPGKNRIWEWTDGSNFDYTSWELLEPGNAGRGAYCVQLSSISRHYRWEAAKCESENFFVCKM</sequence>
<proteinExistence type="evidence at transcript level"/>
<evidence type="ECO:0000256" key="2">
    <source>
        <dbReference type="ARBA" id="ARBA00006250"/>
    </source>
</evidence>
<dbReference type="InterPro" id="IPR016187">
    <property type="entry name" value="CTDL_fold"/>
</dbReference>
<feature type="domain" description="C-type lectin" evidence="9">
    <location>
        <begin position="34"/>
        <end position="156"/>
    </location>
</feature>
<dbReference type="PRINTS" id="PR01504">
    <property type="entry name" value="PNCREATITSAP"/>
</dbReference>
<accession>D2YVH9</accession>
<keyword evidence="4" id="KW-0479">Metal-binding</keyword>
<comment type="subcellular location">
    <subcellularLocation>
        <location evidence="1">Secreted</location>
    </subcellularLocation>
</comment>
<dbReference type="InterPro" id="IPR050111">
    <property type="entry name" value="C-type_lectin/snaclec_domain"/>
</dbReference>
<keyword evidence="3" id="KW-0964">Secreted</keyword>
<dbReference type="SMART" id="SM00034">
    <property type="entry name" value="CLECT"/>
    <property type="match status" value="1"/>
</dbReference>
<evidence type="ECO:0000313" key="10">
    <source>
        <dbReference type="EMBL" id="ABP94094.1"/>
    </source>
</evidence>
<feature type="chain" id="PRO_5003039255" evidence="8">
    <location>
        <begin position="18"/>
        <end position="157"/>
    </location>
</feature>
<reference evidence="10" key="1">
    <citation type="submission" date="2006-12" db="EMBL/GenBank/DDBJ databases">
        <title>Identification and characterization of C-type lectins from the venom of the Australian elapid snakes.</title>
        <authorList>
            <person name="Earl S.T."/>
            <person name="Masci P.P."/>
            <person name="de Jersey J."/>
            <person name="Lavin M.F."/>
        </authorList>
    </citation>
    <scope>NUCLEOTIDE SEQUENCE</scope>
    <source>
        <tissue evidence="10">Venom gland</tissue>
    </source>
</reference>
<dbReference type="SUPFAM" id="SSF56436">
    <property type="entry name" value="C-type lectin-like"/>
    <property type="match status" value="1"/>
</dbReference>
<evidence type="ECO:0000256" key="1">
    <source>
        <dbReference type="ARBA" id="ARBA00004613"/>
    </source>
</evidence>